<reference evidence="2" key="1">
    <citation type="journal article" date="2020" name="mSystems">
        <title>Genome- and Community-Level Interaction Insights into Carbon Utilization and Element Cycling Functions of Hydrothermarchaeota in Hydrothermal Sediment.</title>
        <authorList>
            <person name="Zhou Z."/>
            <person name="Liu Y."/>
            <person name="Xu W."/>
            <person name="Pan J."/>
            <person name="Luo Z.H."/>
            <person name="Li M."/>
        </authorList>
    </citation>
    <scope>NUCLEOTIDE SEQUENCE [LARGE SCALE GENOMIC DNA]</scope>
    <source>
        <strain evidence="2">SpSt-456</strain>
    </source>
</reference>
<dbReference type="InterPro" id="IPR006675">
    <property type="entry name" value="HDIG_dom"/>
</dbReference>
<accession>A0A832EJ43</accession>
<protein>
    <submittedName>
        <fullName evidence="2">HDOD domain-containing protein</fullName>
    </submittedName>
</protein>
<dbReference type="EMBL" id="DSTK01000013">
    <property type="protein sequence ID" value="HFK96623.1"/>
    <property type="molecule type" value="Genomic_DNA"/>
</dbReference>
<sequence>MMMKPGEYSTEDVLKMVGDIPTFPAAVSHLIKQLRDPDSDLEDMAATISGDPGLCALVLRMANSPLYRPGYSAPATLSIPRAVHLLGRKAMESAVLSYALKSMVRTSSLAEKLLWEHAVACAVVASDVVRIMGSKNLDTAYVCGLLHDVGKTVLCRRFPDAMHSILEDQYNQCLEDDSWPSSVALEKERLGIDHCHVGAVCLNVWQCGEEAVVACAYHHRPKDAAGRSVWPAVIRVADVLCHKLEYGPIRRPAMDLTPVAKALRIETAEMPALLAAWRKKIEETLLAFSENASA</sequence>
<comment type="caution">
    <text evidence="2">The sequence shown here is derived from an EMBL/GenBank/DDBJ whole genome shotgun (WGS) entry which is preliminary data.</text>
</comment>
<dbReference type="InterPro" id="IPR013976">
    <property type="entry name" value="HDOD"/>
</dbReference>
<dbReference type="InterPro" id="IPR003607">
    <property type="entry name" value="HD/PDEase_dom"/>
</dbReference>
<dbReference type="InterPro" id="IPR052340">
    <property type="entry name" value="RNase_Y/CdgJ"/>
</dbReference>
<feature type="domain" description="HDOD" evidence="1">
    <location>
        <begin position="20"/>
        <end position="221"/>
    </location>
</feature>
<dbReference type="PROSITE" id="PS51833">
    <property type="entry name" value="HDOD"/>
    <property type="match status" value="1"/>
</dbReference>
<dbReference type="NCBIfam" id="TIGR00277">
    <property type="entry name" value="HDIG"/>
    <property type="match status" value="1"/>
</dbReference>
<dbReference type="Gene3D" id="1.10.3210.10">
    <property type="entry name" value="Hypothetical protein af1432"/>
    <property type="match status" value="1"/>
</dbReference>
<dbReference type="CDD" id="cd00077">
    <property type="entry name" value="HDc"/>
    <property type="match status" value="1"/>
</dbReference>
<dbReference type="AlphaFoldDB" id="A0A832EJ43"/>
<dbReference type="PANTHER" id="PTHR33525">
    <property type="match status" value="1"/>
</dbReference>
<dbReference type="Pfam" id="PF08668">
    <property type="entry name" value="HDOD"/>
    <property type="match status" value="1"/>
</dbReference>
<evidence type="ECO:0000259" key="1">
    <source>
        <dbReference type="PROSITE" id="PS51833"/>
    </source>
</evidence>
<name>A0A832EJ43_9BACT</name>
<dbReference type="SUPFAM" id="SSF109604">
    <property type="entry name" value="HD-domain/PDEase-like"/>
    <property type="match status" value="1"/>
</dbReference>
<evidence type="ECO:0000313" key="2">
    <source>
        <dbReference type="EMBL" id="HFK96623.1"/>
    </source>
</evidence>
<proteinExistence type="predicted"/>
<dbReference type="PANTHER" id="PTHR33525:SF3">
    <property type="entry name" value="RIBONUCLEASE Y"/>
    <property type="match status" value="1"/>
</dbReference>
<gene>
    <name evidence="2" type="ORF">ENS06_04780</name>
</gene>
<organism evidence="2">
    <name type="scientific">Desulfacinum infernum</name>
    <dbReference type="NCBI Taxonomy" id="35837"/>
    <lineage>
        <taxon>Bacteria</taxon>
        <taxon>Pseudomonadati</taxon>
        <taxon>Thermodesulfobacteriota</taxon>
        <taxon>Syntrophobacteria</taxon>
        <taxon>Syntrophobacterales</taxon>
        <taxon>Syntrophobacteraceae</taxon>
        <taxon>Desulfacinum</taxon>
    </lineage>
</organism>